<dbReference type="InterPro" id="IPR030678">
    <property type="entry name" value="Peptide/Ni-bd"/>
</dbReference>
<dbReference type="GO" id="GO:0030288">
    <property type="term" value="C:outer membrane-bounded periplasmic space"/>
    <property type="evidence" value="ECO:0007669"/>
    <property type="project" value="UniProtKB-ARBA"/>
</dbReference>
<dbReference type="PANTHER" id="PTHR30290:SF9">
    <property type="entry name" value="OLIGOPEPTIDE-BINDING PROTEIN APPA"/>
    <property type="match status" value="1"/>
</dbReference>
<name>A0AAE3MXP2_9HYPH</name>
<dbReference type="SUPFAM" id="SSF53850">
    <property type="entry name" value="Periplasmic binding protein-like II"/>
    <property type="match status" value="1"/>
</dbReference>
<dbReference type="InterPro" id="IPR000914">
    <property type="entry name" value="SBP_5_dom"/>
</dbReference>
<evidence type="ECO:0000259" key="6">
    <source>
        <dbReference type="Pfam" id="PF00496"/>
    </source>
</evidence>
<comment type="similarity">
    <text evidence="2">Belongs to the bacterial solute-binding protein 5 family.</text>
</comment>
<reference evidence="7" key="1">
    <citation type="submission" date="2022-07" db="EMBL/GenBank/DDBJ databases">
        <title>Ectorhizobium quercum gen.nov., sp. nov.</title>
        <authorList>
            <person name="Ma T."/>
            <person name="Li Y."/>
        </authorList>
    </citation>
    <scope>NUCLEOTIDE SEQUENCE</scope>
    <source>
        <strain evidence="7">BDR2-2</strain>
    </source>
</reference>
<evidence type="ECO:0000256" key="2">
    <source>
        <dbReference type="ARBA" id="ARBA00005695"/>
    </source>
</evidence>
<dbReference type="PIRSF" id="PIRSF002741">
    <property type="entry name" value="MppA"/>
    <property type="match status" value="1"/>
</dbReference>
<dbReference type="CDD" id="cd08498">
    <property type="entry name" value="PBP2_NikA_DppA_OppA_like_2"/>
    <property type="match status" value="1"/>
</dbReference>
<dbReference type="GO" id="GO:0015833">
    <property type="term" value="P:peptide transport"/>
    <property type="evidence" value="ECO:0007669"/>
    <property type="project" value="TreeGrafter"/>
</dbReference>
<sequence>MKRFLACTALAISLLAGGANAEALRFAGPVSPLTFDPHGTNDFTTTALFRQVYDSLVALTPDMKPAPGLAVSWTKKDDLTWTFKIREGVKFHDGSLMTAEDVVFSIMRSKDSGYYAAYFGQIEKAVAVDATTVDVTSKQPDPILPDKMVRMFIMSKAWSLANGLEAIPSLGATGTEAYSLRHENGTGAMRLKQHDPNVRTVFERFDDYWGEASGNVTEATYVPITSTPTRVSALLSGEVDLISDVPYQDIERIEATPQLQINKAPQLLWMQFEMDGSRDVALDVWDKQGNPLNANPFKDVRVRQAIAQAIDADVIVSRIMRGNARVVGIPSIPGFGGYQEDLDKRWPTDVERAKALLAEAGYPDGFAAQLNCPSERYANAEDICKAAVSMLARIGIDVRLKTYVWPEFAKLLVNGPSSSFHLIGVASSWDTQDAFTSLMMTRNPEAGEGFFNWALWHNEDLDKVAREIRITFDPAERQELYRKGIEIGKEQVYAVFLHQPFLVWSAKENIEGVMRPDSTLLLKDLKVN</sequence>
<keyword evidence="8" id="KW-1185">Reference proteome</keyword>
<comment type="caution">
    <text evidence="7">The sequence shown here is derived from an EMBL/GenBank/DDBJ whole genome shotgun (WGS) entry which is preliminary data.</text>
</comment>
<feature type="domain" description="Solute-binding protein family 5" evidence="6">
    <location>
        <begin position="64"/>
        <end position="439"/>
    </location>
</feature>
<dbReference type="PROSITE" id="PS01040">
    <property type="entry name" value="SBP_BACTERIAL_5"/>
    <property type="match status" value="1"/>
</dbReference>
<accession>A0AAE3MXP2</accession>
<dbReference type="GO" id="GO:1904680">
    <property type="term" value="F:peptide transmembrane transporter activity"/>
    <property type="evidence" value="ECO:0007669"/>
    <property type="project" value="TreeGrafter"/>
</dbReference>
<evidence type="ECO:0000256" key="4">
    <source>
        <dbReference type="ARBA" id="ARBA00022729"/>
    </source>
</evidence>
<dbReference type="Proteomes" id="UP001208771">
    <property type="component" value="Unassembled WGS sequence"/>
</dbReference>
<dbReference type="Gene3D" id="3.10.105.10">
    <property type="entry name" value="Dipeptide-binding Protein, Domain 3"/>
    <property type="match status" value="1"/>
</dbReference>
<evidence type="ECO:0000313" key="7">
    <source>
        <dbReference type="EMBL" id="MCX8997128.1"/>
    </source>
</evidence>
<proteinExistence type="inferred from homology"/>
<dbReference type="Pfam" id="PF00496">
    <property type="entry name" value="SBP_bac_5"/>
    <property type="match status" value="1"/>
</dbReference>
<feature type="chain" id="PRO_5042274471" evidence="5">
    <location>
        <begin position="22"/>
        <end position="528"/>
    </location>
</feature>
<dbReference type="GO" id="GO:0043190">
    <property type="term" value="C:ATP-binding cassette (ABC) transporter complex"/>
    <property type="evidence" value="ECO:0007669"/>
    <property type="project" value="InterPro"/>
</dbReference>
<evidence type="ECO:0000256" key="1">
    <source>
        <dbReference type="ARBA" id="ARBA00004418"/>
    </source>
</evidence>
<dbReference type="EMBL" id="JANFPI010000002">
    <property type="protein sequence ID" value="MCX8997128.1"/>
    <property type="molecule type" value="Genomic_DNA"/>
</dbReference>
<dbReference type="PANTHER" id="PTHR30290">
    <property type="entry name" value="PERIPLASMIC BINDING COMPONENT OF ABC TRANSPORTER"/>
    <property type="match status" value="1"/>
</dbReference>
<evidence type="ECO:0000256" key="5">
    <source>
        <dbReference type="SAM" id="SignalP"/>
    </source>
</evidence>
<dbReference type="AlphaFoldDB" id="A0AAE3MXP2"/>
<dbReference type="Gene3D" id="3.90.76.10">
    <property type="entry name" value="Dipeptide-binding Protein, Domain 1"/>
    <property type="match status" value="1"/>
</dbReference>
<dbReference type="InterPro" id="IPR039424">
    <property type="entry name" value="SBP_5"/>
</dbReference>
<keyword evidence="4 5" id="KW-0732">Signal</keyword>
<evidence type="ECO:0000313" key="8">
    <source>
        <dbReference type="Proteomes" id="UP001208771"/>
    </source>
</evidence>
<dbReference type="Gene3D" id="3.40.190.10">
    <property type="entry name" value="Periplasmic binding protein-like II"/>
    <property type="match status" value="1"/>
</dbReference>
<keyword evidence="3" id="KW-0813">Transport</keyword>
<feature type="signal peptide" evidence="5">
    <location>
        <begin position="1"/>
        <end position="21"/>
    </location>
</feature>
<evidence type="ECO:0000256" key="3">
    <source>
        <dbReference type="ARBA" id="ARBA00022448"/>
    </source>
</evidence>
<dbReference type="RefSeq" id="WP_306410895.1">
    <property type="nucleotide sequence ID" value="NZ_JANFPI010000002.1"/>
</dbReference>
<organism evidence="7 8">
    <name type="scientific">Ectorhizobium quercum</name>
    <dbReference type="NCBI Taxonomy" id="2965071"/>
    <lineage>
        <taxon>Bacteria</taxon>
        <taxon>Pseudomonadati</taxon>
        <taxon>Pseudomonadota</taxon>
        <taxon>Alphaproteobacteria</taxon>
        <taxon>Hyphomicrobiales</taxon>
        <taxon>Rhizobiaceae</taxon>
        <taxon>Ectorhizobium</taxon>
    </lineage>
</organism>
<protein>
    <submittedName>
        <fullName evidence="7">ABC transporter substrate-binding protein</fullName>
    </submittedName>
</protein>
<dbReference type="InterPro" id="IPR023765">
    <property type="entry name" value="SBP_5_CS"/>
</dbReference>
<comment type="subcellular location">
    <subcellularLocation>
        <location evidence="1">Periplasm</location>
    </subcellularLocation>
</comment>
<gene>
    <name evidence="7" type="ORF">NOF55_08420</name>
</gene>